<accession>T0L1B8</accession>
<reference evidence="1 2" key="1">
    <citation type="journal article" date="2013" name="BMC Genomics">
        <title>Genome sequencing and comparative genomics of honey bee microsporidia, Nosema apis reveal novel insights into host-parasite interactions.</title>
        <authorList>
            <person name="Chen Yp."/>
            <person name="Pettis J.S."/>
            <person name="Zhao Y."/>
            <person name="Liu X."/>
            <person name="Tallon L.J."/>
            <person name="Sadzewicz L.D."/>
            <person name="Li R."/>
            <person name="Zheng H."/>
            <person name="Huang S."/>
            <person name="Zhang X."/>
            <person name="Hamilton M.C."/>
            <person name="Pernal S.F."/>
            <person name="Melathopoulos A.P."/>
            <person name="Yan X."/>
            <person name="Evans J.D."/>
        </authorList>
    </citation>
    <scope>NUCLEOTIDE SEQUENCE [LARGE SCALE GENOMIC DNA]</scope>
    <source>
        <strain evidence="1 2">BRL 01</strain>
    </source>
</reference>
<evidence type="ECO:0000313" key="1">
    <source>
        <dbReference type="EMBL" id="EQB61337.1"/>
    </source>
</evidence>
<dbReference type="Gene3D" id="1.20.58.2220">
    <property type="entry name" value="Formin, FH2 domain"/>
    <property type="match status" value="1"/>
</dbReference>
<sequence length="157" mass="18170">MDFLIKNVNIENINKFTIFFQNIIDSKYIKDLLGSILYLGNIVNKGTSYGNAEGFNLLEISNMEVNKIKLIDYIKSKCNKVDININIVDLSYDTVCYDVNEVINIKNNLNIKHNKFDEINIIYKKMIKKSQEICNKFGIAKINDDIINQFIDLCNTN</sequence>
<evidence type="ECO:0000313" key="2">
    <source>
        <dbReference type="Proteomes" id="UP000053780"/>
    </source>
</evidence>
<dbReference type="HOGENOM" id="CLU_1678422_0_0_1"/>
<dbReference type="AlphaFoldDB" id="T0L1B8"/>
<keyword evidence="2" id="KW-1185">Reference proteome</keyword>
<protein>
    <submittedName>
        <fullName evidence="1">Uncharacterized protein</fullName>
    </submittedName>
</protein>
<gene>
    <name evidence="1" type="ORF">NAPIS_ORF01090</name>
</gene>
<dbReference type="OrthoDB" id="2196228at2759"/>
<organism evidence="1 2">
    <name type="scientific">Vairimorpha apis BRL 01</name>
    <dbReference type="NCBI Taxonomy" id="1037528"/>
    <lineage>
        <taxon>Eukaryota</taxon>
        <taxon>Fungi</taxon>
        <taxon>Fungi incertae sedis</taxon>
        <taxon>Microsporidia</taxon>
        <taxon>Nosematidae</taxon>
        <taxon>Vairimorpha</taxon>
    </lineage>
</organism>
<dbReference type="Proteomes" id="UP000053780">
    <property type="component" value="Unassembled WGS sequence"/>
</dbReference>
<dbReference type="VEuPathDB" id="MicrosporidiaDB:NAPIS_ORF01090"/>
<name>T0L1B8_9MICR</name>
<dbReference type="InterPro" id="IPR042201">
    <property type="entry name" value="FH2_Formin_sf"/>
</dbReference>
<proteinExistence type="predicted"/>
<dbReference type="SUPFAM" id="SSF101447">
    <property type="entry name" value="Formin homology 2 domain (FH2 domain)"/>
    <property type="match status" value="1"/>
</dbReference>
<dbReference type="EMBL" id="KE647151">
    <property type="protein sequence ID" value="EQB61337.1"/>
    <property type="molecule type" value="Genomic_DNA"/>
</dbReference>